<dbReference type="EMBL" id="BAABEY010000020">
    <property type="protein sequence ID" value="GAA4439143.1"/>
    <property type="molecule type" value="Genomic_DNA"/>
</dbReference>
<evidence type="ECO:0000313" key="1">
    <source>
        <dbReference type="EMBL" id="GAA4439143.1"/>
    </source>
</evidence>
<dbReference type="Pfam" id="PF14125">
    <property type="entry name" value="DUF4292"/>
    <property type="match status" value="1"/>
</dbReference>
<dbReference type="Proteomes" id="UP001501508">
    <property type="component" value="Unassembled WGS sequence"/>
</dbReference>
<evidence type="ECO:0008006" key="3">
    <source>
        <dbReference type="Google" id="ProtNLM"/>
    </source>
</evidence>
<evidence type="ECO:0000313" key="2">
    <source>
        <dbReference type="Proteomes" id="UP001501508"/>
    </source>
</evidence>
<name>A0ABP8LWZ0_9BACT</name>
<dbReference type="PROSITE" id="PS51257">
    <property type="entry name" value="PROKAR_LIPOPROTEIN"/>
    <property type="match status" value="1"/>
</dbReference>
<comment type="caution">
    <text evidence="1">The sequence shown here is derived from an EMBL/GenBank/DDBJ whole genome shotgun (WGS) entry which is preliminary data.</text>
</comment>
<protein>
    <recommendedName>
        <fullName evidence="3">DUF4292 domain-containing protein</fullName>
    </recommendedName>
</protein>
<proteinExistence type="predicted"/>
<sequence>MTKQLIVYALLIAALLTGCKRRQPQKLPSLTTPEDTFTRVDSLPDSLWDQTPFGHLTTRSKIWITSQRQNIDNAGVSFRVKKDSAIWLSASVLGLEVLRGIISVEGVRIIDRVNKIYLDANYATLAGKLGFPLDYPLLQSFFLGEIPRYPSQKFSVREQPGKVFVRQDDGFLAVYNVIEQAIGKTRSMEAIDLKTNNRAIANFDDFLTVDARSIPYKVTLNLSVKPHTRSESAQQIAIRLQHTSVSITDSALVFPFQVPINYKKAF</sequence>
<accession>A0ABP8LWZ0</accession>
<dbReference type="RefSeq" id="WP_345028648.1">
    <property type="nucleotide sequence ID" value="NZ_BAABEY010000020.1"/>
</dbReference>
<gene>
    <name evidence="1" type="ORF">GCM10023091_20930</name>
</gene>
<keyword evidence="2" id="KW-1185">Reference proteome</keyword>
<organism evidence="1 2">
    <name type="scientific">Ravibacter arvi</name>
    <dbReference type="NCBI Taxonomy" id="2051041"/>
    <lineage>
        <taxon>Bacteria</taxon>
        <taxon>Pseudomonadati</taxon>
        <taxon>Bacteroidota</taxon>
        <taxon>Cytophagia</taxon>
        <taxon>Cytophagales</taxon>
        <taxon>Spirosomataceae</taxon>
        <taxon>Ravibacter</taxon>
    </lineage>
</organism>
<reference evidence="2" key="1">
    <citation type="journal article" date="2019" name="Int. J. Syst. Evol. Microbiol.">
        <title>The Global Catalogue of Microorganisms (GCM) 10K type strain sequencing project: providing services to taxonomists for standard genome sequencing and annotation.</title>
        <authorList>
            <consortium name="The Broad Institute Genomics Platform"/>
            <consortium name="The Broad Institute Genome Sequencing Center for Infectious Disease"/>
            <person name="Wu L."/>
            <person name="Ma J."/>
        </authorList>
    </citation>
    <scope>NUCLEOTIDE SEQUENCE [LARGE SCALE GENOMIC DNA]</scope>
    <source>
        <strain evidence="2">JCM 31920</strain>
    </source>
</reference>
<dbReference type="InterPro" id="IPR025634">
    <property type="entry name" value="DUF4292"/>
</dbReference>